<reference evidence="5" key="1">
    <citation type="submission" date="2020-10" db="EMBL/GenBank/DDBJ databases">
        <authorList>
            <person name="Muller C M."/>
        </authorList>
    </citation>
    <scope>NUCLEOTIDE SEQUENCE</scope>
    <source>
        <strain evidence="5">THUN-12</strain>
    </source>
</reference>
<evidence type="ECO:0000256" key="2">
    <source>
        <dbReference type="ARBA" id="ARBA00008242"/>
    </source>
</evidence>
<dbReference type="GO" id="GO:0017118">
    <property type="term" value="F:lipoyltransferase activity"/>
    <property type="evidence" value="ECO:0007669"/>
    <property type="project" value="TreeGrafter"/>
</dbReference>
<comment type="function">
    <text evidence="1">Catalyzes both the ATP-dependent activation of exogenously supplied lipoate to lipoyl-AMP and the transfer of the activated lipoyl onto the lipoyl domains of lipoate-dependent enzymes.</text>
</comment>
<accession>A0A9W4DFY7</accession>
<dbReference type="CDD" id="cd16443">
    <property type="entry name" value="LplA"/>
    <property type="match status" value="1"/>
</dbReference>
<name>A0A9W4DFY7_BLUGR</name>
<comment type="caution">
    <text evidence="5">The sequence shown here is derived from an EMBL/GenBank/DDBJ whole genome shotgun (WGS) entry which is preliminary data.</text>
</comment>
<dbReference type="Proteomes" id="UP000683417">
    <property type="component" value="Unassembled WGS sequence"/>
</dbReference>
<proteinExistence type="inferred from homology"/>
<dbReference type="PANTHER" id="PTHR12561:SF3">
    <property type="entry name" value="LIPOYLTRANSFERASE 1, MITOCHONDRIAL"/>
    <property type="match status" value="1"/>
</dbReference>
<dbReference type="Pfam" id="PF21948">
    <property type="entry name" value="LplA-B_cat"/>
    <property type="match status" value="1"/>
</dbReference>
<evidence type="ECO:0000313" key="6">
    <source>
        <dbReference type="Proteomes" id="UP000683417"/>
    </source>
</evidence>
<dbReference type="InterPro" id="IPR004562">
    <property type="entry name" value="LipoylTrfase_LipoateP_Ligase"/>
</dbReference>
<feature type="domain" description="BPL/LPL catalytic" evidence="4">
    <location>
        <begin position="63"/>
        <end position="256"/>
    </location>
</feature>
<dbReference type="PANTHER" id="PTHR12561">
    <property type="entry name" value="LIPOATE-PROTEIN LIGASE"/>
    <property type="match status" value="1"/>
</dbReference>
<evidence type="ECO:0000256" key="3">
    <source>
        <dbReference type="ARBA" id="ARBA00015925"/>
    </source>
</evidence>
<evidence type="ECO:0000256" key="1">
    <source>
        <dbReference type="ARBA" id="ARBA00003253"/>
    </source>
</evidence>
<dbReference type="GO" id="GO:0009249">
    <property type="term" value="P:protein lipoylation"/>
    <property type="evidence" value="ECO:0007669"/>
    <property type="project" value="InterPro"/>
</dbReference>
<evidence type="ECO:0000259" key="4">
    <source>
        <dbReference type="PROSITE" id="PS51733"/>
    </source>
</evidence>
<evidence type="ECO:0000313" key="5">
    <source>
        <dbReference type="EMBL" id="CAD6501074.1"/>
    </source>
</evidence>
<dbReference type="EMBL" id="CAJHIT010000004">
    <property type="protein sequence ID" value="CAD6501074.1"/>
    <property type="molecule type" value="Genomic_DNA"/>
</dbReference>
<sequence length="393" mass="44909">MITPMIRCLRPIKCNLPKHILRKNSTFTQAVTNPANRTQIYISQSLNPYVNLSIETYFLLNTPVDSTILFLYSNRPSIILGRNQNPWHEVNLGLLRSSLPETLLVRRRSGGGTVFHDEGNVNYSVISPMSTFTRQKHADMIVRALRSLNVEKVSVNQRHDIVIEKFDKDEQSLLPFKISGTAFKLTKYRSLHHGTCLLSSPYIKVISRYLDPPIKPFLTARGVNSVKSKITNVWLSNEEFQKAVIEEFQSMYTKAEPIILDENIRKIPEIVKDEIELKSHNWIYNQTPQFEFAIDNNSECPFESGMSVGAYLSLPKKFNERFLARNGRIISASPALGHLINQELHSITDWRPKLSVNADTCSSEIQEKLGDFLNKLMSGDLNQLQNTFNRSPN</sequence>
<gene>
    <name evidence="5" type="ORF">BGTH12_LOCUS2432</name>
</gene>
<comment type="similarity">
    <text evidence="2">Belongs to the LplA family.</text>
</comment>
<organism evidence="5 6">
    <name type="scientific">Blumeria graminis f. sp. triticale</name>
    <dbReference type="NCBI Taxonomy" id="1689686"/>
    <lineage>
        <taxon>Eukaryota</taxon>
        <taxon>Fungi</taxon>
        <taxon>Dikarya</taxon>
        <taxon>Ascomycota</taxon>
        <taxon>Pezizomycotina</taxon>
        <taxon>Leotiomycetes</taxon>
        <taxon>Erysiphales</taxon>
        <taxon>Erysiphaceae</taxon>
        <taxon>Blumeria</taxon>
    </lineage>
</organism>
<dbReference type="AlphaFoldDB" id="A0A9W4DFY7"/>
<dbReference type="PROSITE" id="PS51733">
    <property type="entry name" value="BPL_LPL_CATALYTIC"/>
    <property type="match status" value="1"/>
</dbReference>
<dbReference type="InterPro" id="IPR004143">
    <property type="entry name" value="BPL_LPL_catalytic"/>
</dbReference>
<dbReference type="GO" id="GO:0005739">
    <property type="term" value="C:mitochondrion"/>
    <property type="evidence" value="ECO:0007669"/>
    <property type="project" value="TreeGrafter"/>
</dbReference>
<protein>
    <recommendedName>
        <fullName evidence="3">Putative lipoate-protein ligase A</fullName>
    </recommendedName>
</protein>